<organism evidence="1 2">
    <name type="scientific">Nocardioides ginsengisegetis</name>
    <dbReference type="NCBI Taxonomy" id="661491"/>
    <lineage>
        <taxon>Bacteria</taxon>
        <taxon>Bacillati</taxon>
        <taxon>Actinomycetota</taxon>
        <taxon>Actinomycetes</taxon>
        <taxon>Propionibacteriales</taxon>
        <taxon>Nocardioidaceae</taxon>
        <taxon>Nocardioides</taxon>
    </lineage>
</organism>
<dbReference type="EMBL" id="JACGXA010000001">
    <property type="protein sequence ID" value="MBA8804967.1"/>
    <property type="molecule type" value="Genomic_DNA"/>
</dbReference>
<sequence>MRELIERLDVADNGAAGALRVIDHFDHLVEAGAATTPLVRAAAALAGCPAGFHDASRTLTRRFASNGQALPDDADHIWPRLSVPGRPGSSVWLERVGDAGPLDPLVLERYVRALQSSTTGMVGSTTATIRIACDADTSSADRRDAVAKLGLSWPITVVATALGVRLSSRSTPIGNHVITLFTGLPTFAAGVRAGTARADALPDLPLGVGRALVALRVTDRVDGPGASIVLHHHLSALASIAERFTPEQAAAVEDVRRIEALLPGHPWVVDIVQAVLDRSSLRQAASVLHVHHSTLQERLAWLANHIGYALTHPGGRQRAAVAVLLWRVAQAA</sequence>
<evidence type="ECO:0000313" key="1">
    <source>
        <dbReference type="EMBL" id="MBA8804967.1"/>
    </source>
</evidence>
<evidence type="ECO:0000313" key="2">
    <source>
        <dbReference type="Proteomes" id="UP000580910"/>
    </source>
</evidence>
<dbReference type="InterPro" id="IPR042070">
    <property type="entry name" value="PucR_C-HTH_sf"/>
</dbReference>
<protein>
    <recommendedName>
        <fullName evidence="3">PucR C-terminal helix-turn-helix domain-containing protein</fullName>
    </recommendedName>
</protein>
<comment type="caution">
    <text evidence="1">The sequence shown here is derived from an EMBL/GenBank/DDBJ whole genome shotgun (WGS) entry which is preliminary data.</text>
</comment>
<accession>A0A7W3J2E1</accession>
<dbReference type="Proteomes" id="UP000580910">
    <property type="component" value="Unassembled WGS sequence"/>
</dbReference>
<dbReference type="RefSeq" id="WP_182540799.1">
    <property type="nucleotide sequence ID" value="NZ_JACGXA010000001.1"/>
</dbReference>
<keyword evidence="2" id="KW-1185">Reference proteome</keyword>
<evidence type="ECO:0008006" key="3">
    <source>
        <dbReference type="Google" id="ProtNLM"/>
    </source>
</evidence>
<gene>
    <name evidence="1" type="ORF">FB382_003258</name>
</gene>
<name>A0A7W3J2E1_9ACTN</name>
<dbReference type="AlphaFoldDB" id="A0A7W3J2E1"/>
<reference evidence="1 2" key="1">
    <citation type="submission" date="2020-07" db="EMBL/GenBank/DDBJ databases">
        <title>Sequencing the genomes of 1000 actinobacteria strains.</title>
        <authorList>
            <person name="Klenk H.-P."/>
        </authorList>
    </citation>
    <scope>NUCLEOTIDE SEQUENCE [LARGE SCALE GENOMIC DNA]</scope>
    <source>
        <strain evidence="1 2">DSM 21349</strain>
    </source>
</reference>
<dbReference type="Gene3D" id="1.10.10.2840">
    <property type="entry name" value="PucR C-terminal helix-turn-helix domain"/>
    <property type="match status" value="1"/>
</dbReference>
<proteinExistence type="predicted"/>